<keyword evidence="2" id="KW-1185">Reference proteome</keyword>
<reference evidence="1 2" key="1">
    <citation type="submission" date="2024-02" db="EMBL/GenBank/DDBJ databases">
        <title>Discinaceae phylogenomics.</title>
        <authorList>
            <person name="Dirks A.C."/>
            <person name="James T.Y."/>
        </authorList>
    </citation>
    <scope>NUCLEOTIDE SEQUENCE [LARGE SCALE GENOMIC DNA]</scope>
    <source>
        <strain evidence="1 2">ACD0624</strain>
    </source>
</reference>
<name>A0ABR3GHY6_9PEZI</name>
<sequence length="410" mass="46866">MDQVHVTTTILFTLSNTRTRYNIMEKLAPELIQEILEHIHAKADLASFRLVQRSFAELGEEYFFRIIDVKPTYRSLYTLLEISQNVEFARHVRQVVLHLDDFRHSIWIPFIERLKAEGLENGTITQKNEVLQKLGAELGDFQTSPDYTGILSTAFMRLPRLEAVQVKERSSRKRGIDSQTAQEMEDHSLLNDYETNQRVWGSEGGFRAFSALVGAAYFAGTKLVSFRNNAEMVVVDPVVYKRSELVRRATAVFRHCPALELSLPQADASLLFDLLSPAVRLEKLALHFDLKAYREPVSAFSKIVESRCVWASLREVKIKAVCIHRYDGLLEFLQRHHAKLRRLSLWDCKLTTGSWVGFTLCAKDTLKLTWLELGSLSDAAKTYSEVELEGMRNYVLNPNCGELPLGLRPT</sequence>
<comment type="caution">
    <text evidence="1">The sequence shown here is derived from an EMBL/GenBank/DDBJ whole genome shotgun (WGS) entry which is preliminary data.</text>
</comment>
<evidence type="ECO:0000313" key="2">
    <source>
        <dbReference type="Proteomes" id="UP001447188"/>
    </source>
</evidence>
<organism evidence="1 2">
    <name type="scientific">Discina gigas</name>
    <dbReference type="NCBI Taxonomy" id="1032678"/>
    <lineage>
        <taxon>Eukaryota</taxon>
        <taxon>Fungi</taxon>
        <taxon>Dikarya</taxon>
        <taxon>Ascomycota</taxon>
        <taxon>Pezizomycotina</taxon>
        <taxon>Pezizomycetes</taxon>
        <taxon>Pezizales</taxon>
        <taxon>Discinaceae</taxon>
        <taxon>Discina</taxon>
    </lineage>
</organism>
<gene>
    <name evidence="1" type="ORF">Q9L58_005526</name>
</gene>
<evidence type="ECO:0000313" key="1">
    <source>
        <dbReference type="EMBL" id="KAL0635478.1"/>
    </source>
</evidence>
<proteinExistence type="predicted"/>
<protein>
    <recommendedName>
        <fullName evidence="3">F-box domain-containing protein</fullName>
    </recommendedName>
</protein>
<dbReference type="Proteomes" id="UP001447188">
    <property type="component" value="Unassembled WGS sequence"/>
</dbReference>
<dbReference type="EMBL" id="JBBBZM010000068">
    <property type="protein sequence ID" value="KAL0635478.1"/>
    <property type="molecule type" value="Genomic_DNA"/>
</dbReference>
<evidence type="ECO:0008006" key="3">
    <source>
        <dbReference type="Google" id="ProtNLM"/>
    </source>
</evidence>
<accession>A0ABR3GHY6</accession>